<dbReference type="InterPro" id="IPR025591">
    <property type="entry name" value="RloB"/>
</dbReference>
<comment type="caution">
    <text evidence="1">The sequence shown here is derived from an EMBL/GenBank/DDBJ whole genome shotgun (WGS) entry which is preliminary data.</text>
</comment>
<sequence>MAGMRKEYNPNRVARRSRRPVVYIVCEGKETEINYFKHFRTRNCLVNIVPIPSKHKAAEHLVRHAKDLVKQSFSPKDGDTIWCVFDRDSNTNEMLSNAEKYAAAAKYGIAFSNPCFEYWFLLNYIDHVGYIGDAAEALRLLREPGRLENYEKAHDVFAALFGSQDAAIQRASKRIEKLGKEGTAVLSRDSNPCTTVFQLVEYLMHQNP</sequence>
<evidence type="ECO:0000313" key="1">
    <source>
        <dbReference type="EMBL" id="MPL97250.1"/>
    </source>
</evidence>
<name>A0A644W1E5_9ZZZZ</name>
<reference evidence="1" key="1">
    <citation type="submission" date="2019-08" db="EMBL/GenBank/DDBJ databases">
        <authorList>
            <person name="Kucharzyk K."/>
            <person name="Murdoch R.W."/>
            <person name="Higgins S."/>
            <person name="Loffler F."/>
        </authorList>
    </citation>
    <scope>NUCLEOTIDE SEQUENCE</scope>
</reference>
<evidence type="ECO:0008006" key="2">
    <source>
        <dbReference type="Google" id="ProtNLM"/>
    </source>
</evidence>
<protein>
    <recommendedName>
        <fullName evidence="2">RloB domain-containing protein</fullName>
    </recommendedName>
</protein>
<proteinExistence type="predicted"/>
<gene>
    <name evidence="1" type="ORF">SDC9_43439</name>
</gene>
<dbReference type="EMBL" id="VSSQ01000547">
    <property type="protein sequence ID" value="MPL97250.1"/>
    <property type="molecule type" value="Genomic_DNA"/>
</dbReference>
<dbReference type="Pfam" id="PF13707">
    <property type="entry name" value="RloB"/>
    <property type="match status" value="1"/>
</dbReference>
<organism evidence="1">
    <name type="scientific">bioreactor metagenome</name>
    <dbReference type="NCBI Taxonomy" id="1076179"/>
    <lineage>
        <taxon>unclassified sequences</taxon>
        <taxon>metagenomes</taxon>
        <taxon>ecological metagenomes</taxon>
    </lineage>
</organism>
<accession>A0A644W1E5</accession>
<dbReference type="AlphaFoldDB" id="A0A644W1E5"/>